<protein>
    <submittedName>
        <fullName evidence="3">Uncharacterized protein</fullName>
    </submittedName>
</protein>
<feature type="region of interest" description="Disordered" evidence="1">
    <location>
        <begin position="98"/>
        <end position="118"/>
    </location>
</feature>
<proteinExistence type="predicted"/>
<evidence type="ECO:0000313" key="4">
    <source>
        <dbReference type="Proteomes" id="UP001176059"/>
    </source>
</evidence>
<feature type="compositionally biased region" description="Basic and acidic residues" evidence="1">
    <location>
        <begin position="372"/>
        <end position="384"/>
    </location>
</feature>
<evidence type="ECO:0000256" key="1">
    <source>
        <dbReference type="SAM" id="MobiDB-lite"/>
    </source>
</evidence>
<reference evidence="3" key="2">
    <citation type="journal article" date="2023" name="Proc. Natl. Acad. Sci. U.S.A.">
        <title>A global phylogenomic analysis of the shiitake genus Lentinula.</title>
        <authorList>
            <person name="Sierra-Patev S."/>
            <person name="Min B."/>
            <person name="Naranjo-Ortiz M."/>
            <person name="Looney B."/>
            <person name="Konkel Z."/>
            <person name="Slot J.C."/>
            <person name="Sakamoto Y."/>
            <person name="Steenwyk J.L."/>
            <person name="Rokas A."/>
            <person name="Carro J."/>
            <person name="Camarero S."/>
            <person name="Ferreira P."/>
            <person name="Molpeceres G."/>
            <person name="Ruiz-Duenas F.J."/>
            <person name="Serrano A."/>
            <person name="Henrissat B."/>
            <person name="Drula E."/>
            <person name="Hughes K.W."/>
            <person name="Mata J.L."/>
            <person name="Ishikawa N.K."/>
            <person name="Vargas-Isla R."/>
            <person name="Ushijima S."/>
            <person name="Smith C.A."/>
            <person name="Donoghue J."/>
            <person name="Ahrendt S."/>
            <person name="Andreopoulos W."/>
            <person name="He G."/>
            <person name="LaButti K."/>
            <person name="Lipzen A."/>
            <person name="Ng V."/>
            <person name="Riley R."/>
            <person name="Sandor L."/>
            <person name="Barry K."/>
            <person name="Martinez A.T."/>
            <person name="Xiao Y."/>
            <person name="Gibbons J.G."/>
            <person name="Terashima K."/>
            <person name="Grigoriev I.V."/>
            <person name="Hibbett D."/>
        </authorList>
    </citation>
    <scope>NUCLEOTIDE SEQUENCE</scope>
    <source>
        <strain evidence="3">ET3784</strain>
    </source>
</reference>
<dbReference type="AlphaFoldDB" id="A0AA38JIE2"/>
<sequence>MVHSLLPILAAGTIASVFAAPIPLAATVSDSLDQQQNAARGPPVLHEAPLTDARSIDANPVSGNFNVAFGGDSDSKDVSTEEEDIGVEIELGEESFEPNHHHHHHHHHHHPHHEPVPERDPLVEAVDSLSGSGILQDPEFLKVLSVENPELLKAVTDITGPTGAQPAGIPSPSIGMGMGMGMGNASPLGSPEAPLHPSMGANMGIPEAPVPPSMDINAIASISLPSSSTGASMGSAEAPVHPSTGIDTSPSNPLPSSFSNGEGMGTGSSPPSPQPLGTTDHGAGNIVSSREADESSPNPSIPGQTSTTQSVSPTPSLGKSLNLPHKFRLGLAAAGNSANIRPTLAVTSASPVPTTADHIPAVDGTPSGLVTRSDRPPTPDEGQKAVEQAAGASNLLTTNSQHTLPSLNAVSQDTHTSRRRRAPYPYGTDLD</sequence>
<dbReference type="EMBL" id="JANVFO010000033">
    <property type="protein sequence ID" value="KAJ3731080.1"/>
    <property type="molecule type" value="Genomic_DNA"/>
</dbReference>
<organism evidence="3 4">
    <name type="scientific">Lentinula guzmanii</name>
    <dbReference type="NCBI Taxonomy" id="2804957"/>
    <lineage>
        <taxon>Eukaryota</taxon>
        <taxon>Fungi</taxon>
        <taxon>Dikarya</taxon>
        <taxon>Basidiomycota</taxon>
        <taxon>Agaricomycotina</taxon>
        <taxon>Agaricomycetes</taxon>
        <taxon>Agaricomycetidae</taxon>
        <taxon>Agaricales</taxon>
        <taxon>Marasmiineae</taxon>
        <taxon>Omphalotaceae</taxon>
        <taxon>Lentinula</taxon>
    </lineage>
</organism>
<keyword evidence="2" id="KW-0732">Signal</keyword>
<gene>
    <name evidence="3" type="ORF">DFJ43DRAFT_448054</name>
</gene>
<feature type="compositionally biased region" description="Low complexity" evidence="1">
    <location>
        <begin position="249"/>
        <end position="260"/>
    </location>
</feature>
<feature type="signal peptide" evidence="2">
    <location>
        <begin position="1"/>
        <end position="19"/>
    </location>
</feature>
<evidence type="ECO:0000313" key="3">
    <source>
        <dbReference type="EMBL" id="KAJ3731080.1"/>
    </source>
</evidence>
<feature type="region of interest" description="Disordered" evidence="1">
    <location>
        <begin position="349"/>
        <end position="431"/>
    </location>
</feature>
<feature type="region of interest" description="Disordered" evidence="1">
    <location>
        <begin position="225"/>
        <end position="321"/>
    </location>
</feature>
<accession>A0AA38JIE2</accession>
<keyword evidence="4" id="KW-1185">Reference proteome</keyword>
<feature type="chain" id="PRO_5041208702" evidence="2">
    <location>
        <begin position="20"/>
        <end position="431"/>
    </location>
</feature>
<dbReference type="Proteomes" id="UP001176059">
    <property type="component" value="Unassembled WGS sequence"/>
</dbReference>
<feature type="compositionally biased region" description="Polar residues" evidence="1">
    <location>
        <begin position="394"/>
        <end position="414"/>
    </location>
</feature>
<feature type="compositionally biased region" description="Low complexity" evidence="1">
    <location>
        <begin position="304"/>
        <end position="316"/>
    </location>
</feature>
<feature type="compositionally biased region" description="Basic residues" evidence="1">
    <location>
        <begin position="100"/>
        <end position="112"/>
    </location>
</feature>
<evidence type="ECO:0000256" key="2">
    <source>
        <dbReference type="SAM" id="SignalP"/>
    </source>
</evidence>
<comment type="caution">
    <text evidence="3">The sequence shown here is derived from an EMBL/GenBank/DDBJ whole genome shotgun (WGS) entry which is preliminary data.</text>
</comment>
<name>A0AA38JIE2_9AGAR</name>
<reference evidence="3" key="1">
    <citation type="submission" date="2022-08" db="EMBL/GenBank/DDBJ databases">
        <authorList>
            <consortium name="DOE Joint Genome Institute"/>
            <person name="Min B."/>
            <person name="Sierra-Patev S."/>
            <person name="Naranjo-Ortiz M."/>
            <person name="Looney B."/>
            <person name="Konkel Z."/>
            <person name="Slot J.C."/>
            <person name="Sakamoto Y."/>
            <person name="Steenwyk J.L."/>
            <person name="Rokas A."/>
            <person name="Carro J."/>
            <person name="Camarero S."/>
            <person name="Ferreira P."/>
            <person name="Molpeceres G."/>
            <person name="Ruiz-duenas F.J."/>
            <person name="Serrano A."/>
            <person name="Henrissat B."/>
            <person name="Drula E."/>
            <person name="Hughes K.W."/>
            <person name="Mata J.L."/>
            <person name="Ishikawa N.K."/>
            <person name="Vargas-Isla R."/>
            <person name="Ushijima S."/>
            <person name="Smith C.A."/>
            <person name="Ahrendt S."/>
            <person name="Andreopoulos W."/>
            <person name="He G."/>
            <person name="LaButti K."/>
            <person name="Lipzen A."/>
            <person name="Ng V."/>
            <person name="Riley R."/>
            <person name="Sandor L."/>
            <person name="Barry K."/>
            <person name="Martinez A.T."/>
            <person name="Xiao Y."/>
            <person name="Gibbons J.G."/>
            <person name="Terashima K."/>
            <person name="Hibbett D.S."/>
            <person name="Grigoriev I.V."/>
        </authorList>
    </citation>
    <scope>NUCLEOTIDE SEQUENCE</scope>
    <source>
        <strain evidence="3">ET3784</strain>
    </source>
</reference>